<keyword evidence="1" id="KW-0812">Transmembrane</keyword>
<evidence type="ECO:0000313" key="2">
    <source>
        <dbReference type="EMBL" id="OIO19856.1"/>
    </source>
</evidence>
<proteinExistence type="predicted"/>
<accession>A0A1J4U7J1</accession>
<dbReference type="Proteomes" id="UP000181941">
    <property type="component" value="Unassembled WGS sequence"/>
</dbReference>
<sequence length="82" mass="9431">MRVLVDNKEDTLPTILSFFLVIALGLIVHYIFIRRWIKWHDTTFAIGFDGEDDQPYYPHDKSFISVTMVIATITAVTVEVVS</sequence>
<dbReference type="EMBL" id="MNVC01000015">
    <property type="protein sequence ID" value="OIO19856.1"/>
    <property type="molecule type" value="Genomic_DNA"/>
</dbReference>
<evidence type="ECO:0000256" key="1">
    <source>
        <dbReference type="SAM" id="Phobius"/>
    </source>
</evidence>
<reference evidence="2 3" key="1">
    <citation type="journal article" date="2016" name="Environ. Microbiol.">
        <title>Genomic resolution of a cold subsurface aquifer community provides metabolic insights for novel microbes adapted to high CO concentrations.</title>
        <authorList>
            <person name="Probst A.J."/>
            <person name="Castelle C.J."/>
            <person name="Singh A."/>
            <person name="Brown C.T."/>
            <person name="Anantharaman K."/>
            <person name="Sharon I."/>
            <person name="Hug L.A."/>
            <person name="Burstein D."/>
            <person name="Emerson J.B."/>
            <person name="Thomas B.C."/>
            <person name="Banfield J.F."/>
        </authorList>
    </citation>
    <scope>NUCLEOTIDE SEQUENCE [LARGE SCALE GENOMIC DNA]</scope>
    <source>
        <strain evidence="2">CG1_02_32_51</strain>
    </source>
</reference>
<organism evidence="2 3">
    <name type="scientific">Candidatus Magasanikbacteria bacterium CG1_02_32_51</name>
    <dbReference type="NCBI Taxonomy" id="1805238"/>
    <lineage>
        <taxon>Bacteria</taxon>
        <taxon>Candidatus Magasanikiibacteriota</taxon>
    </lineage>
</organism>
<comment type="caution">
    <text evidence="2">The sequence shown here is derived from an EMBL/GenBank/DDBJ whole genome shotgun (WGS) entry which is preliminary data.</text>
</comment>
<feature type="transmembrane region" description="Helical" evidence="1">
    <location>
        <begin position="12"/>
        <end position="33"/>
    </location>
</feature>
<dbReference type="AlphaFoldDB" id="A0A1J4U7J1"/>
<gene>
    <name evidence="2" type="ORF">AUJ23_01465</name>
</gene>
<keyword evidence="1" id="KW-1133">Transmembrane helix</keyword>
<protein>
    <submittedName>
        <fullName evidence="2">Uncharacterized protein</fullName>
    </submittedName>
</protein>
<keyword evidence="1" id="KW-0472">Membrane</keyword>
<evidence type="ECO:0000313" key="3">
    <source>
        <dbReference type="Proteomes" id="UP000181941"/>
    </source>
</evidence>
<name>A0A1J4U7J1_9BACT</name>